<dbReference type="AlphaFoldDB" id="A0A1E7YQ08"/>
<evidence type="ECO:0000259" key="10">
    <source>
        <dbReference type="PROSITE" id="PS51713"/>
    </source>
</evidence>
<dbReference type="InterPro" id="IPR009019">
    <property type="entry name" value="KH_sf_prok-type"/>
</dbReference>
<keyword evidence="6" id="KW-0472">Membrane</keyword>
<dbReference type="InterPro" id="IPR005225">
    <property type="entry name" value="Small_GTP-bd"/>
</dbReference>
<dbReference type="InterPro" id="IPR004044">
    <property type="entry name" value="KH_dom_type_2"/>
</dbReference>
<dbReference type="GO" id="GO:0000028">
    <property type="term" value="P:ribosomal small subunit assembly"/>
    <property type="evidence" value="ECO:0007669"/>
    <property type="project" value="TreeGrafter"/>
</dbReference>
<keyword evidence="6" id="KW-0690">Ribosome biogenesis</keyword>
<evidence type="ECO:0000313" key="11">
    <source>
        <dbReference type="EMBL" id="OFC38119.1"/>
    </source>
</evidence>
<dbReference type="HAMAP" id="MF_00367">
    <property type="entry name" value="GTPase_Era"/>
    <property type="match status" value="1"/>
</dbReference>
<dbReference type="NCBIfam" id="NF000908">
    <property type="entry name" value="PRK00089.1"/>
    <property type="match status" value="1"/>
</dbReference>
<feature type="region of interest" description="G4" evidence="7">
    <location>
        <begin position="125"/>
        <end position="128"/>
    </location>
</feature>
<comment type="subunit">
    <text evidence="6">Monomer.</text>
</comment>
<keyword evidence="4 6" id="KW-0694">RNA-binding</keyword>
<dbReference type="EMBL" id="LZYE01000057">
    <property type="protein sequence ID" value="OFC38119.1"/>
    <property type="molecule type" value="Genomic_DNA"/>
</dbReference>
<dbReference type="CDD" id="cd22534">
    <property type="entry name" value="KH-II_Era"/>
    <property type="match status" value="1"/>
</dbReference>
<keyword evidence="6" id="KW-0699">rRNA-binding</keyword>
<evidence type="ECO:0000256" key="8">
    <source>
        <dbReference type="RuleBase" id="RU003761"/>
    </source>
</evidence>
<feature type="region of interest" description="G5" evidence="7">
    <location>
        <begin position="155"/>
        <end position="157"/>
    </location>
</feature>
<dbReference type="NCBIfam" id="TIGR00231">
    <property type="entry name" value="small_GTP"/>
    <property type="match status" value="1"/>
</dbReference>
<dbReference type="GO" id="GO:0005525">
    <property type="term" value="F:GTP binding"/>
    <property type="evidence" value="ECO:0007669"/>
    <property type="project" value="UniProtKB-UniRule"/>
</dbReference>
<organism evidence="11 12">
    <name type="scientific">Acidithiobacillus caldus</name>
    <dbReference type="NCBI Taxonomy" id="33059"/>
    <lineage>
        <taxon>Bacteria</taxon>
        <taxon>Pseudomonadati</taxon>
        <taxon>Pseudomonadota</taxon>
        <taxon>Acidithiobacillia</taxon>
        <taxon>Acidithiobacillales</taxon>
        <taxon>Acidithiobacillaceae</taxon>
        <taxon>Acidithiobacillus</taxon>
    </lineage>
</organism>
<dbReference type="GO" id="GO:0043024">
    <property type="term" value="F:ribosomal small subunit binding"/>
    <property type="evidence" value="ECO:0007669"/>
    <property type="project" value="TreeGrafter"/>
</dbReference>
<dbReference type="PROSITE" id="PS51713">
    <property type="entry name" value="G_ERA"/>
    <property type="match status" value="1"/>
</dbReference>
<dbReference type="SUPFAM" id="SSF52540">
    <property type="entry name" value="P-loop containing nucleoside triphosphate hydrolases"/>
    <property type="match status" value="1"/>
</dbReference>
<feature type="domain" description="Era-type G" evidence="10">
    <location>
        <begin position="9"/>
        <end position="176"/>
    </location>
</feature>
<dbReference type="Gene3D" id="3.40.50.300">
    <property type="entry name" value="P-loop containing nucleotide triphosphate hydrolases"/>
    <property type="match status" value="1"/>
</dbReference>
<dbReference type="InterPro" id="IPR006073">
    <property type="entry name" value="GTP-bd"/>
</dbReference>
<evidence type="ECO:0000256" key="4">
    <source>
        <dbReference type="ARBA" id="ARBA00022884"/>
    </source>
</evidence>
<evidence type="ECO:0000256" key="1">
    <source>
        <dbReference type="ARBA" id="ARBA00007921"/>
    </source>
</evidence>
<dbReference type="InterPro" id="IPR015946">
    <property type="entry name" value="KH_dom-like_a/b"/>
</dbReference>
<evidence type="ECO:0000259" key="9">
    <source>
        <dbReference type="PROSITE" id="PS50823"/>
    </source>
</evidence>
<feature type="region of interest" description="G3" evidence="7">
    <location>
        <begin position="64"/>
        <end position="67"/>
    </location>
</feature>
<protein>
    <recommendedName>
        <fullName evidence="2 6">GTPase Era</fullName>
    </recommendedName>
</protein>
<dbReference type="GO" id="GO:0005829">
    <property type="term" value="C:cytosol"/>
    <property type="evidence" value="ECO:0007669"/>
    <property type="project" value="TreeGrafter"/>
</dbReference>
<dbReference type="Proteomes" id="UP000175616">
    <property type="component" value="Unassembled WGS sequence"/>
</dbReference>
<feature type="binding site" evidence="6">
    <location>
        <begin position="64"/>
        <end position="68"/>
    </location>
    <ligand>
        <name>GTP</name>
        <dbReference type="ChEBI" id="CHEBI:37565"/>
    </ligand>
</feature>
<evidence type="ECO:0000256" key="3">
    <source>
        <dbReference type="ARBA" id="ARBA00022741"/>
    </source>
</evidence>
<feature type="binding site" evidence="6">
    <location>
        <begin position="17"/>
        <end position="24"/>
    </location>
    <ligand>
        <name>GTP</name>
        <dbReference type="ChEBI" id="CHEBI:37565"/>
    </ligand>
</feature>
<dbReference type="InterPro" id="IPR005662">
    <property type="entry name" value="GTPase_Era-like"/>
</dbReference>
<gene>
    <name evidence="6" type="primary">era</name>
    <name evidence="11" type="ORF">BAE27_02810</name>
</gene>
<proteinExistence type="inferred from homology"/>
<dbReference type="NCBIfam" id="TIGR00436">
    <property type="entry name" value="era"/>
    <property type="match status" value="1"/>
</dbReference>
<dbReference type="PROSITE" id="PS50823">
    <property type="entry name" value="KH_TYPE_2"/>
    <property type="match status" value="1"/>
</dbReference>
<dbReference type="PRINTS" id="PR00326">
    <property type="entry name" value="GTP1OBG"/>
</dbReference>
<keyword evidence="6" id="KW-1003">Cell membrane</keyword>
<accession>A0A1E7YQ08</accession>
<sequence length="300" mass="33526">MPADDTVARCGAVALVGRPNVGKSTLLNHLIGQKISITAPRPQTTRDQILGVWTRGQAQILFLDTPGVHRGYRRLNRHLLRATRAALDGADLGILVVEALLWTAADAEALRWLEQRSIPLLAVVNKVDRVRDKARLLPYLAELGRRAPFLEILPLSARRAQDAERLAGRILPHLPPGPPRFAADTLTDRPLRFLAAEFVREQIFRQLGAEVPYDTAVAIERYTVTEDGRHEIEATIYCRRPGQKAMLVGEGGQRLKQIGSRARQAIEELTGSRVWLGLWVKEKEDWDGDRSLLHELGYGD</sequence>
<dbReference type="Gene3D" id="3.30.300.20">
    <property type="match status" value="1"/>
</dbReference>
<evidence type="ECO:0000313" key="12">
    <source>
        <dbReference type="Proteomes" id="UP000175616"/>
    </source>
</evidence>
<feature type="region of interest" description="G1" evidence="7">
    <location>
        <begin position="17"/>
        <end position="24"/>
    </location>
</feature>
<dbReference type="RefSeq" id="WP_041636547.1">
    <property type="nucleotide sequence ID" value="NZ_CP026328.2"/>
</dbReference>
<feature type="domain" description="KH type-2" evidence="9">
    <location>
        <begin position="199"/>
        <end position="284"/>
    </location>
</feature>
<comment type="caution">
    <text evidence="11">The sequence shown here is derived from an EMBL/GenBank/DDBJ whole genome shotgun (WGS) entry which is preliminary data.</text>
</comment>
<feature type="binding site" evidence="6">
    <location>
        <begin position="125"/>
        <end position="128"/>
    </location>
    <ligand>
        <name>GTP</name>
        <dbReference type="ChEBI" id="CHEBI:37565"/>
    </ligand>
</feature>
<keyword evidence="5 6" id="KW-0342">GTP-binding</keyword>
<name>A0A1E7YQ08_9PROT</name>
<comment type="subcellular location">
    <subcellularLocation>
        <location evidence="6">Cytoplasm</location>
    </subcellularLocation>
    <subcellularLocation>
        <location evidence="6">Cell membrane</location>
        <topology evidence="6">Peripheral membrane protein</topology>
    </subcellularLocation>
</comment>
<evidence type="ECO:0000256" key="5">
    <source>
        <dbReference type="ARBA" id="ARBA00023134"/>
    </source>
</evidence>
<dbReference type="Pfam" id="PF07650">
    <property type="entry name" value="KH_2"/>
    <property type="match status" value="1"/>
</dbReference>
<dbReference type="InterPro" id="IPR030388">
    <property type="entry name" value="G_ERA_dom"/>
</dbReference>
<feature type="region of interest" description="G2" evidence="7">
    <location>
        <begin position="43"/>
        <end position="47"/>
    </location>
</feature>
<reference evidence="11 12" key="1">
    <citation type="submission" date="2016-06" db="EMBL/GenBank/DDBJ databases">
        <title>Gene turnover analysis identifies the evolutionary adaptation of the extremophile Acidithiobacillus caldus.</title>
        <authorList>
            <person name="Zhang X."/>
        </authorList>
    </citation>
    <scope>NUCLEOTIDE SEQUENCE [LARGE SCALE GENOMIC DNA]</scope>
    <source>
        <strain evidence="11 12">DX</strain>
    </source>
</reference>
<dbReference type="InterPro" id="IPR027417">
    <property type="entry name" value="P-loop_NTPase"/>
</dbReference>
<dbReference type="GO" id="GO:0003924">
    <property type="term" value="F:GTPase activity"/>
    <property type="evidence" value="ECO:0007669"/>
    <property type="project" value="UniProtKB-UniRule"/>
</dbReference>
<comment type="function">
    <text evidence="6">An essential GTPase that binds both GDP and GTP, with rapid nucleotide exchange. Plays a role in 16S rRNA processing and 30S ribosomal subunit biogenesis and possibly also in cell cycle regulation and energy metabolism.</text>
</comment>
<dbReference type="GO" id="GO:0070181">
    <property type="term" value="F:small ribosomal subunit rRNA binding"/>
    <property type="evidence" value="ECO:0007669"/>
    <property type="project" value="UniProtKB-UniRule"/>
</dbReference>
<keyword evidence="3 6" id="KW-0547">Nucleotide-binding</keyword>
<dbReference type="GO" id="GO:0005886">
    <property type="term" value="C:plasma membrane"/>
    <property type="evidence" value="ECO:0007669"/>
    <property type="project" value="UniProtKB-SubCell"/>
</dbReference>
<evidence type="ECO:0000256" key="7">
    <source>
        <dbReference type="PROSITE-ProRule" id="PRU01050"/>
    </source>
</evidence>
<keyword evidence="6" id="KW-0963">Cytoplasm</keyword>
<dbReference type="Pfam" id="PF01926">
    <property type="entry name" value="MMR_HSR1"/>
    <property type="match status" value="1"/>
</dbReference>
<evidence type="ECO:0000256" key="6">
    <source>
        <dbReference type="HAMAP-Rule" id="MF_00367"/>
    </source>
</evidence>
<dbReference type="PANTHER" id="PTHR42698:SF1">
    <property type="entry name" value="GTPASE ERA, MITOCHONDRIAL"/>
    <property type="match status" value="1"/>
</dbReference>
<comment type="similarity">
    <text evidence="1 6 7 8">Belongs to the TRAFAC class TrmE-Era-EngA-EngB-Septin-like GTPase superfamily. Era GTPase family.</text>
</comment>
<evidence type="ECO:0000256" key="2">
    <source>
        <dbReference type="ARBA" id="ARBA00020484"/>
    </source>
</evidence>
<dbReference type="GeneID" id="92932211"/>
<dbReference type="PANTHER" id="PTHR42698">
    <property type="entry name" value="GTPASE ERA"/>
    <property type="match status" value="1"/>
</dbReference>
<dbReference type="SUPFAM" id="SSF54814">
    <property type="entry name" value="Prokaryotic type KH domain (KH-domain type II)"/>
    <property type="match status" value="1"/>
</dbReference>
<dbReference type="CDD" id="cd04163">
    <property type="entry name" value="Era"/>
    <property type="match status" value="1"/>
</dbReference>